<organism evidence="11 12">
    <name type="scientific">Cryptococcus amylolentus CBS 6039</name>
    <dbReference type="NCBI Taxonomy" id="1295533"/>
    <lineage>
        <taxon>Eukaryota</taxon>
        <taxon>Fungi</taxon>
        <taxon>Dikarya</taxon>
        <taxon>Basidiomycota</taxon>
        <taxon>Agaricomycotina</taxon>
        <taxon>Tremellomycetes</taxon>
        <taxon>Tremellales</taxon>
        <taxon>Cryptococcaceae</taxon>
        <taxon>Cryptococcus</taxon>
    </lineage>
</organism>
<feature type="signal peptide" evidence="9">
    <location>
        <begin position="1"/>
        <end position="23"/>
    </location>
</feature>
<evidence type="ECO:0000256" key="7">
    <source>
        <dbReference type="ARBA" id="ARBA00023180"/>
    </source>
</evidence>
<name>A0A1E3HQ20_9TREE</name>
<dbReference type="PROSITE" id="PS51210">
    <property type="entry name" value="PLA2C"/>
    <property type="match status" value="1"/>
</dbReference>
<dbReference type="GeneID" id="30156239"/>
<dbReference type="EMBL" id="AWGJ01000007">
    <property type="protein sequence ID" value="ODN77806.1"/>
    <property type="molecule type" value="Genomic_DNA"/>
</dbReference>
<dbReference type="PANTHER" id="PTHR10728:SF33">
    <property type="entry name" value="LYSOPHOSPHOLIPASE 1-RELATED"/>
    <property type="match status" value="1"/>
</dbReference>
<dbReference type="GO" id="GO:0004623">
    <property type="term" value="F:phospholipase A2 activity"/>
    <property type="evidence" value="ECO:0007669"/>
    <property type="project" value="TreeGrafter"/>
</dbReference>
<feature type="domain" description="PLA2c" evidence="10">
    <location>
        <begin position="50"/>
        <end position="573"/>
    </location>
</feature>
<evidence type="ECO:0000256" key="8">
    <source>
        <dbReference type="PROSITE-ProRule" id="PRU00555"/>
    </source>
</evidence>
<comment type="caution">
    <text evidence="11">The sequence shown here is derived from an EMBL/GenBank/DDBJ whole genome shotgun (WGS) entry which is preliminary data.</text>
</comment>
<keyword evidence="3 9" id="KW-0732">Signal</keyword>
<dbReference type="Pfam" id="PF01735">
    <property type="entry name" value="PLA2_B"/>
    <property type="match status" value="1"/>
</dbReference>
<sequence>MTLLSSAVSLAALVSLVITEVFATPFTTPHAQLLAERGLGDKSYAPYEVSCPTTWTWVRNAREGLATAEQQYISERHKLVGPAVEKMMVARGLENPPRIPNIGVALSGGGYRAMLVGLGGVMGLMNQSQEASESGTGGWLEAVTYWSGLSGGSWATGSFMANGGPLPSSLIDSLWDLSSNLIYPSDNKVSFYSELYTEVTAKQDEDFPVQVTDLWGLALGSHLLPEDYHLDNSPNFTISSLPQMIPAIANASLPMPIIIAAEREQGELVIAENATVYEFTPYEFGSWAFGSDYKSAGAFTSVEYLGTSLDNGTANGTCWKGFDQLSFVMGTSATLFNSAWLTLNQSDTGLVGDLLQSILEDLGDSQVDVSRIPNPFANYNTGENPVSSFEYITLIDAGETNQNIPFEPLIAPSRNVDAIIAFDASYDTNTTWPNGTAPRTTFERAMVLAQYQNVEVRMPEVPSQNGFINGGYNSRPTLFGCDRTDTPIVVYVPSFPWSYGSNTSTYQMSYDNDEALEVMLSGMRSLTLNGSAETWPTCLACALTDRAFAYTSSNRSSTCQTCFDTWCWDGTDDTSEPEEYAPEIGGVPPWLAVKGLIIGVQDAPSSDTSRNSSSESGGFRVAGSVPWAMSMALAAAGVAALALDL</sequence>
<comment type="catalytic activity">
    <reaction evidence="9">
        <text>a 1-acyl-sn-glycero-3-phosphocholine + H2O = sn-glycerol 3-phosphocholine + a fatty acid + H(+)</text>
        <dbReference type="Rhea" id="RHEA:15177"/>
        <dbReference type="ChEBI" id="CHEBI:15377"/>
        <dbReference type="ChEBI" id="CHEBI:15378"/>
        <dbReference type="ChEBI" id="CHEBI:16870"/>
        <dbReference type="ChEBI" id="CHEBI:28868"/>
        <dbReference type="ChEBI" id="CHEBI:58168"/>
        <dbReference type="EC" id="3.1.1.5"/>
    </reaction>
</comment>
<dbReference type="InterPro" id="IPR016035">
    <property type="entry name" value="Acyl_Trfase/lysoPLipase"/>
</dbReference>
<dbReference type="RefSeq" id="XP_018993042.1">
    <property type="nucleotide sequence ID" value="XM_019139099.1"/>
</dbReference>
<gene>
    <name evidence="11" type="ORF">L202_04930</name>
</gene>
<evidence type="ECO:0000256" key="9">
    <source>
        <dbReference type="RuleBase" id="RU362103"/>
    </source>
</evidence>
<evidence type="ECO:0000313" key="12">
    <source>
        <dbReference type="Proteomes" id="UP000094065"/>
    </source>
</evidence>
<evidence type="ECO:0000259" key="10">
    <source>
        <dbReference type="PROSITE" id="PS51210"/>
    </source>
</evidence>
<reference evidence="11 12" key="1">
    <citation type="submission" date="2016-06" db="EMBL/GenBank/DDBJ databases">
        <title>Evolution of pathogenesis and genome organization in the Tremellales.</title>
        <authorList>
            <person name="Cuomo C."/>
            <person name="Litvintseva A."/>
            <person name="Heitman J."/>
            <person name="Chen Y."/>
            <person name="Sun S."/>
            <person name="Springer D."/>
            <person name="Dromer F."/>
            <person name="Young S."/>
            <person name="Zeng Q."/>
            <person name="Chapman S."/>
            <person name="Gujja S."/>
            <person name="Saif S."/>
            <person name="Birren B."/>
        </authorList>
    </citation>
    <scope>NUCLEOTIDE SEQUENCE [LARGE SCALE GENOMIC DNA]</scope>
    <source>
        <strain evidence="11 12">CBS 6039</strain>
    </source>
</reference>
<dbReference type="GO" id="GO:0004622">
    <property type="term" value="F:phosphatidylcholine lysophospholipase activity"/>
    <property type="evidence" value="ECO:0007669"/>
    <property type="project" value="UniProtKB-EC"/>
</dbReference>
<feature type="chain" id="PRO_5009027200" description="Lysophospholipase" evidence="9">
    <location>
        <begin position="24"/>
        <end position="645"/>
    </location>
</feature>
<evidence type="ECO:0000256" key="1">
    <source>
        <dbReference type="ARBA" id="ARBA00008780"/>
    </source>
</evidence>
<evidence type="ECO:0000313" key="11">
    <source>
        <dbReference type="EMBL" id="ODN77806.1"/>
    </source>
</evidence>
<dbReference type="AlphaFoldDB" id="A0A1E3HQ20"/>
<proteinExistence type="inferred from homology"/>
<evidence type="ECO:0000256" key="2">
    <source>
        <dbReference type="ARBA" id="ARBA00013274"/>
    </source>
</evidence>
<keyword evidence="7" id="KW-0325">Glycoprotein</keyword>
<dbReference type="SUPFAM" id="SSF52151">
    <property type="entry name" value="FabD/lysophospholipase-like"/>
    <property type="match status" value="1"/>
</dbReference>
<dbReference type="GO" id="GO:0005829">
    <property type="term" value="C:cytosol"/>
    <property type="evidence" value="ECO:0007669"/>
    <property type="project" value="TreeGrafter"/>
</dbReference>
<comment type="similarity">
    <text evidence="1 9">Belongs to the lysophospholipase family.</text>
</comment>
<protein>
    <recommendedName>
        <fullName evidence="2 9">Lysophospholipase</fullName>
        <ecNumber evidence="2 9">3.1.1.5</ecNumber>
    </recommendedName>
</protein>
<keyword evidence="4 8" id="KW-0378">Hydrolase</keyword>
<dbReference type="GO" id="GO:0046475">
    <property type="term" value="P:glycerophospholipid catabolic process"/>
    <property type="evidence" value="ECO:0007669"/>
    <property type="project" value="TreeGrafter"/>
</dbReference>
<dbReference type="EC" id="3.1.1.5" evidence="2 9"/>
<dbReference type="STRING" id="1295533.A0A1E3HQ20"/>
<evidence type="ECO:0000256" key="6">
    <source>
        <dbReference type="ARBA" id="ARBA00023098"/>
    </source>
</evidence>
<dbReference type="OrthoDB" id="4084751at2759"/>
<accession>A0A1E3HQ20</accession>
<dbReference type="InterPro" id="IPR002642">
    <property type="entry name" value="LysoPLipase_cat_dom"/>
</dbReference>
<dbReference type="SMART" id="SM00022">
    <property type="entry name" value="PLAc"/>
    <property type="match status" value="1"/>
</dbReference>
<evidence type="ECO:0000256" key="5">
    <source>
        <dbReference type="ARBA" id="ARBA00022963"/>
    </source>
</evidence>
<keyword evidence="5 8" id="KW-0442">Lipid degradation</keyword>
<keyword evidence="6 8" id="KW-0443">Lipid metabolism</keyword>
<evidence type="ECO:0000256" key="3">
    <source>
        <dbReference type="ARBA" id="ARBA00022729"/>
    </source>
</evidence>
<keyword evidence="12" id="KW-1185">Reference proteome</keyword>
<dbReference type="Proteomes" id="UP000094065">
    <property type="component" value="Unassembled WGS sequence"/>
</dbReference>
<evidence type="ECO:0000256" key="4">
    <source>
        <dbReference type="ARBA" id="ARBA00022801"/>
    </source>
</evidence>
<dbReference type="PANTHER" id="PTHR10728">
    <property type="entry name" value="CYTOSOLIC PHOSPHOLIPASE A2"/>
    <property type="match status" value="1"/>
</dbReference>
<dbReference type="Gene3D" id="3.40.1090.10">
    <property type="entry name" value="Cytosolic phospholipase A2 catalytic domain"/>
    <property type="match status" value="1"/>
</dbReference>